<dbReference type="InterPro" id="IPR036397">
    <property type="entry name" value="RNaseH_sf"/>
</dbReference>
<reference evidence="3 4" key="1">
    <citation type="journal article" date="2012" name="Nat. Biotechnol.">
        <title>Draft genome sequence of pigeonpea (Cajanus cajan), an orphan legume crop of resource-poor farmers.</title>
        <authorList>
            <person name="Varshney R.K."/>
            <person name="Chen W."/>
            <person name="Li Y."/>
            <person name="Bharti A.K."/>
            <person name="Saxena R.K."/>
            <person name="Schlueter J.A."/>
            <person name="Donoghue M.T."/>
            <person name="Azam S."/>
            <person name="Fan G."/>
            <person name="Whaley A.M."/>
            <person name="Farmer A.D."/>
            <person name="Sheridan J."/>
            <person name="Iwata A."/>
            <person name="Tuteja R."/>
            <person name="Penmetsa R.V."/>
            <person name="Wu W."/>
            <person name="Upadhyaya H.D."/>
            <person name="Yang S.P."/>
            <person name="Shah T."/>
            <person name="Saxena K.B."/>
            <person name="Michael T."/>
            <person name="McCombie W.R."/>
            <person name="Yang B."/>
            <person name="Zhang G."/>
            <person name="Yang H."/>
            <person name="Wang J."/>
            <person name="Spillane C."/>
            <person name="Cook D.R."/>
            <person name="May G.D."/>
            <person name="Xu X."/>
            <person name="Jackson S.A."/>
        </authorList>
    </citation>
    <scope>NUCLEOTIDE SEQUENCE [LARGE SCALE GENOMIC DNA]</scope>
    <source>
        <strain evidence="4">cv. Asha</strain>
    </source>
</reference>
<dbReference type="InterPro" id="IPR043502">
    <property type="entry name" value="DNA/RNA_pol_sf"/>
</dbReference>
<dbReference type="InterPro" id="IPR043128">
    <property type="entry name" value="Rev_trsase/Diguanyl_cyclase"/>
</dbReference>
<dbReference type="SUPFAM" id="SSF53098">
    <property type="entry name" value="Ribonuclease H-like"/>
    <property type="match status" value="1"/>
</dbReference>
<feature type="domain" description="Integrase catalytic" evidence="2">
    <location>
        <begin position="5"/>
        <end position="160"/>
    </location>
</feature>
<dbReference type="PROSITE" id="PS50994">
    <property type="entry name" value="INTEGRASE"/>
    <property type="match status" value="1"/>
</dbReference>
<dbReference type="SUPFAM" id="SSF56672">
    <property type="entry name" value="DNA/RNA polymerases"/>
    <property type="match status" value="1"/>
</dbReference>
<keyword evidence="1" id="KW-1133">Transmembrane helix</keyword>
<keyword evidence="4" id="KW-1185">Reference proteome</keyword>
<dbReference type="AlphaFoldDB" id="A0A151U1D3"/>
<evidence type="ECO:0000313" key="3">
    <source>
        <dbReference type="EMBL" id="KYP73129.1"/>
    </source>
</evidence>
<dbReference type="EMBL" id="CM003604">
    <property type="protein sequence ID" value="KYP73129.1"/>
    <property type="molecule type" value="Genomic_DNA"/>
</dbReference>
<dbReference type="InterPro" id="IPR001584">
    <property type="entry name" value="Integrase_cat-core"/>
</dbReference>
<sequence>MNKLTIKNPNNIHGLMNKIFISFLNGFMVVFIDGILIYSITLKEHKKHLRLVLEVLRGGSEKLQNPELLKIFELFSIERVVEKVYTKSLETRLRLSSIYNPQIDGQSKRTIQSLEDLLWACVLDHLSSWEEVLPLVEFTYDNSFHANIGITPFEALYGRRCRNPLC</sequence>
<dbReference type="Proteomes" id="UP000075243">
    <property type="component" value="Chromosome 2"/>
</dbReference>
<dbReference type="GO" id="GO:0015074">
    <property type="term" value="P:DNA integration"/>
    <property type="evidence" value="ECO:0007669"/>
    <property type="project" value="InterPro"/>
</dbReference>
<dbReference type="GO" id="GO:0003676">
    <property type="term" value="F:nucleic acid binding"/>
    <property type="evidence" value="ECO:0007669"/>
    <property type="project" value="InterPro"/>
</dbReference>
<evidence type="ECO:0000256" key="1">
    <source>
        <dbReference type="SAM" id="Phobius"/>
    </source>
</evidence>
<evidence type="ECO:0000313" key="4">
    <source>
        <dbReference type="Proteomes" id="UP000075243"/>
    </source>
</evidence>
<keyword evidence="1" id="KW-0472">Membrane</keyword>
<protein>
    <submittedName>
        <fullName evidence="3">Transposon Ty3-I Gag-Pol polyprotein</fullName>
    </submittedName>
</protein>
<organism evidence="3 4">
    <name type="scientific">Cajanus cajan</name>
    <name type="common">Pigeon pea</name>
    <name type="synonym">Cajanus indicus</name>
    <dbReference type="NCBI Taxonomy" id="3821"/>
    <lineage>
        <taxon>Eukaryota</taxon>
        <taxon>Viridiplantae</taxon>
        <taxon>Streptophyta</taxon>
        <taxon>Embryophyta</taxon>
        <taxon>Tracheophyta</taxon>
        <taxon>Spermatophyta</taxon>
        <taxon>Magnoliopsida</taxon>
        <taxon>eudicotyledons</taxon>
        <taxon>Gunneridae</taxon>
        <taxon>Pentapetalae</taxon>
        <taxon>rosids</taxon>
        <taxon>fabids</taxon>
        <taxon>Fabales</taxon>
        <taxon>Fabaceae</taxon>
        <taxon>Papilionoideae</taxon>
        <taxon>50 kb inversion clade</taxon>
        <taxon>NPAAA clade</taxon>
        <taxon>indigoferoid/millettioid clade</taxon>
        <taxon>Phaseoleae</taxon>
        <taxon>Cajanus</taxon>
    </lineage>
</organism>
<accession>A0A151U1D3</accession>
<dbReference type="Gramene" id="C.cajan_05602.t">
    <property type="protein sequence ID" value="C.cajan_05602.t"/>
    <property type="gene ID" value="C.cajan_05602"/>
</dbReference>
<name>A0A151U1D3_CAJCA</name>
<dbReference type="InterPro" id="IPR012337">
    <property type="entry name" value="RNaseH-like_sf"/>
</dbReference>
<dbReference type="PANTHER" id="PTHR45835:SF99">
    <property type="entry name" value="CHROMO DOMAIN-CONTAINING PROTEIN-RELATED"/>
    <property type="match status" value="1"/>
</dbReference>
<dbReference type="PANTHER" id="PTHR45835">
    <property type="entry name" value="YALI0A06105P"/>
    <property type="match status" value="1"/>
</dbReference>
<dbReference type="Gene3D" id="3.30.420.10">
    <property type="entry name" value="Ribonuclease H-like superfamily/Ribonuclease H"/>
    <property type="match status" value="1"/>
</dbReference>
<proteinExistence type="predicted"/>
<dbReference type="Gene3D" id="3.30.70.270">
    <property type="match status" value="1"/>
</dbReference>
<keyword evidence="1" id="KW-0812">Transmembrane</keyword>
<feature type="transmembrane region" description="Helical" evidence="1">
    <location>
        <begin position="20"/>
        <end position="40"/>
    </location>
</feature>
<gene>
    <name evidence="3" type="ORF">KK1_005742</name>
</gene>
<evidence type="ECO:0000259" key="2">
    <source>
        <dbReference type="PROSITE" id="PS50994"/>
    </source>
</evidence>